<comment type="subcellular location">
    <subcellularLocation>
        <location evidence="5">Nucleus</location>
    </subcellularLocation>
</comment>
<evidence type="ECO:0000256" key="4">
    <source>
        <dbReference type="ARBA" id="ARBA00023242"/>
    </source>
</evidence>
<accession>A0AA88I6G6</accession>
<dbReference type="InterPro" id="IPR001275">
    <property type="entry name" value="DM_DNA-bd"/>
</dbReference>
<dbReference type="Proteomes" id="UP001187531">
    <property type="component" value="Unassembled WGS sequence"/>
</dbReference>
<name>A0AA88I6G6_ARTSF</name>
<dbReference type="SMART" id="SM00301">
    <property type="entry name" value="DM"/>
    <property type="match status" value="1"/>
</dbReference>
<dbReference type="GO" id="GO:0046872">
    <property type="term" value="F:metal ion binding"/>
    <property type="evidence" value="ECO:0007669"/>
    <property type="project" value="UniProtKB-KW"/>
</dbReference>
<dbReference type="InterPro" id="IPR036407">
    <property type="entry name" value="DM_DNA-bd_sf"/>
</dbReference>
<dbReference type="AlphaFoldDB" id="A0AA88I6G6"/>
<evidence type="ECO:0000256" key="1">
    <source>
        <dbReference type="ARBA" id="ARBA00022723"/>
    </source>
</evidence>
<keyword evidence="3 5" id="KW-0238">DNA-binding</keyword>
<dbReference type="SUPFAM" id="SSF82927">
    <property type="entry name" value="Cysteine-rich DNA binding domain, (DM domain)"/>
    <property type="match status" value="1"/>
</dbReference>
<feature type="region of interest" description="Disordered" evidence="6">
    <location>
        <begin position="1"/>
        <end position="25"/>
    </location>
</feature>
<keyword evidence="2 5" id="KW-0862">Zinc</keyword>
<feature type="region of interest" description="Disordered" evidence="6">
    <location>
        <begin position="173"/>
        <end position="192"/>
    </location>
</feature>
<keyword evidence="9" id="KW-1185">Reference proteome</keyword>
<dbReference type="PROSITE" id="PS40000">
    <property type="entry name" value="DM_1"/>
    <property type="match status" value="1"/>
</dbReference>
<comment type="caution">
    <text evidence="8">The sequence shown here is derived from an EMBL/GenBank/DDBJ whole genome shotgun (WGS) entry which is preliminary data.</text>
</comment>
<keyword evidence="1 5" id="KW-0479">Metal-binding</keyword>
<dbReference type="PANTHER" id="PTHR12322">
    <property type="entry name" value="DOUBLESEX AND MAB-3 RELATED TRANSCRIPTION FACTOR DMRT"/>
    <property type="match status" value="1"/>
</dbReference>
<dbReference type="GO" id="GO:0007548">
    <property type="term" value="P:sex differentiation"/>
    <property type="evidence" value="ECO:0007669"/>
    <property type="project" value="TreeGrafter"/>
</dbReference>
<feature type="domain" description="DM" evidence="7">
    <location>
        <begin position="101"/>
        <end position="148"/>
    </location>
</feature>
<dbReference type="GO" id="GO:0005634">
    <property type="term" value="C:nucleus"/>
    <property type="evidence" value="ECO:0007669"/>
    <property type="project" value="UniProtKB-SubCell"/>
</dbReference>
<evidence type="ECO:0000256" key="2">
    <source>
        <dbReference type="ARBA" id="ARBA00022833"/>
    </source>
</evidence>
<dbReference type="PROSITE" id="PS50809">
    <property type="entry name" value="DM_2"/>
    <property type="match status" value="1"/>
</dbReference>
<evidence type="ECO:0000256" key="5">
    <source>
        <dbReference type="PROSITE-ProRule" id="PRU00070"/>
    </source>
</evidence>
<dbReference type="PANTHER" id="PTHR12322:SF116">
    <property type="entry name" value="DOUBLESEX-MAB RELATED 99B"/>
    <property type="match status" value="1"/>
</dbReference>
<dbReference type="Gene3D" id="4.10.1040.10">
    <property type="entry name" value="DM DNA-binding domain"/>
    <property type="match status" value="1"/>
</dbReference>
<dbReference type="Pfam" id="PF00751">
    <property type="entry name" value="DM"/>
    <property type="match status" value="1"/>
</dbReference>
<evidence type="ECO:0000313" key="9">
    <source>
        <dbReference type="Proteomes" id="UP001187531"/>
    </source>
</evidence>
<dbReference type="InterPro" id="IPR026607">
    <property type="entry name" value="DMRT"/>
</dbReference>
<protein>
    <recommendedName>
        <fullName evidence="7">DM domain-containing protein</fullName>
    </recommendedName>
</protein>
<dbReference type="EMBL" id="JAVRJZ010000005">
    <property type="protein sequence ID" value="KAK2722148.1"/>
    <property type="molecule type" value="Genomic_DNA"/>
</dbReference>
<proteinExistence type="predicted"/>
<dbReference type="EMBL" id="JAVRJZ010000005">
    <property type="protein sequence ID" value="KAK2722149.1"/>
    <property type="molecule type" value="Genomic_DNA"/>
</dbReference>
<keyword evidence="4 5" id="KW-0539">Nucleus</keyword>
<evidence type="ECO:0000256" key="6">
    <source>
        <dbReference type="SAM" id="MobiDB-lite"/>
    </source>
</evidence>
<reference evidence="8" key="1">
    <citation type="submission" date="2023-07" db="EMBL/GenBank/DDBJ databases">
        <title>Chromosome-level genome assembly of Artemia franciscana.</title>
        <authorList>
            <person name="Jo E."/>
        </authorList>
    </citation>
    <scope>NUCLEOTIDE SEQUENCE</scope>
    <source>
        <tissue evidence="8">Whole body</tissue>
    </source>
</reference>
<evidence type="ECO:0000259" key="7">
    <source>
        <dbReference type="PROSITE" id="PS50809"/>
    </source>
</evidence>
<feature type="compositionally biased region" description="Polar residues" evidence="6">
    <location>
        <begin position="16"/>
        <end position="25"/>
    </location>
</feature>
<gene>
    <name evidence="8" type="ORF">QYM36_002634</name>
</gene>
<sequence>MVIRSLKQRADMERNMLQQSETRSQSNWDNRVVDSIKMVSDVQTEGKEGVTSRSNFVSCSEESCSISISYQSSLEDESLSDLTEISEGLSNKSIRTRVPTCARCRNHGKITKLRGHKRYCQFRACSCKLCVLTVDKQRVMAAQVANRRALKQDEENGVFSSISYSSKTNDVSIPAHTRTSDPQNSLVMTSTSSLVMSQPSVSRLGSLHTDQHTPQTKPSQTEFLHPGTREIQVDQANHLRSPVEAKILNLHQRFMNDVSTMLSPGTLTSEPLPLLVSSSFDDFMKAVLLDLQRNMRLENHNLPLLVYALSISGWNPQALVGWLKLAHSSVIKLGILNG</sequence>
<organism evidence="8 9">
    <name type="scientific">Artemia franciscana</name>
    <name type="common">Brine shrimp</name>
    <name type="synonym">Artemia sanfranciscana</name>
    <dbReference type="NCBI Taxonomy" id="6661"/>
    <lineage>
        <taxon>Eukaryota</taxon>
        <taxon>Metazoa</taxon>
        <taxon>Ecdysozoa</taxon>
        <taxon>Arthropoda</taxon>
        <taxon>Crustacea</taxon>
        <taxon>Branchiopoda</taxon>
        <taxon>Anostraca</taxon>
        <taxon>Artemiidae</taxon>
        <taxon>Artemia</taxon>
    </lineage>
</organism>
<feature type="compositionally biased region" description="Polar residues" evidence="6">
    <location>
        <begin position="180"/>
        <end position="192"/>
    </location>
</feature>
<dbReference type="GO" id="GO:0000981">
    <property type="term" value="F:DNA-binding transcription factor activity, RNA polymerase II-specific"/>
    <property type="evidence" value="ECO:0007669"/>
    <property type="project" value="TreeGrafter"/>
</dbReference>
<evidence type="ECO:0000256" key="3">
    <source>
        <dbReference type="ARBA" id="ARBA00023125"/>
    </source>
</evidence>
<dbReference type="FunFam" id="4.10.1040.10:FF:000001">
    <property type="entry name" value="doublesex- and mab-3-related transcription factor 1"/>
    <property type="match status" value="1"/>
</dbReference>
<evidence type="ECO:0000313" key="8">
    <source>
        <dbReference type="EMBL" id="KAK2722148.1"/>
    </source>
</evidence>
<dbReference type="GO" id="GO:0000978">
    <property type="term" value="F:RNA polymerase II cis-regulatory region sequence-specific DNA binding"/>
    <property type="evidence" value="ECO:0007669"/>
    <property type="project" value="TreeGrafter"/>
</dbReference>
<feature type="DNA-binding region" description="DM" evidence="5">
    <location>
        <begin position="101"/>
        <end position="148"/>
    </location>
</feature>